<protein>
    <submittedName>
        <fullName evidence="1">Type IV toxin-antitoxin system AbiEi family antitoxin domain-containing protein</fullName>
    </submittedName>
</protein>
<evidence type="ECO:0000313" key="1">
    <source>
        <dbReference type="EMBL" id="MCO1658598.1"/>
    </source>
</evidence>
<gene>
    <name evidence="1" type="ORF">KDL28_26385</name>
</gene>
<keyword evidence="2" id="KW-1185">Reference proteome</keyword>
<proteinExistence type="predicted"/>
<dbReference type="Proteomes" id="UP001165283">
    <property type="component" value="Unassembled WGS sequence"/>
</dbReference>
<accession>A0ABT1A6G0</accession>
<reference evidence="1" key="1">
    <citation type="submission" date="2021-04" db="EMBL/GenBank/DDBJ databases">
        <title>Pseudonocardia sp. nov., isolated from sandy soil of mangrove forest.</title>
        <authorList>
            <person name="Zan Z."/>
            <person name="Huang R."/>
            <person name="Liu W."/>
        </authorList>
    </citation>
    <scope>NUCLEOTIDE SEQUENCE</scope>
    <source>
        <strain evidence="1">S2-4</strain>
    </source>
</reference>
<name>A0ABT1A6G0_9PSEU</name>
<sequence>MLIVRRGELIAAGYEPDEIRQRLRSGELVKVRPGAYVGDALPRAPEQRHRLTVRAAVPDLAAETVISHVSAAVMWNVPTWGIALDRVHGTRPRRSGARRGRAVHLHAAPLEPHEVAVVDGIAVTSPARTVVDIARSVPFEQAVVLADRALHSGLVHADDLAAALASAAHRPGSPAARRALHFADGRSESVGESRSRTAIAAAGLPVPVLQWDVRTQAGTWLGRADFGWPERGAVGEFDGRIKYSRELHPHVEAGDVVFAEKRREDALRDAGLRVVRWIWSDLDDFTSTADRLRRALGIPTSGARTPR</sequence>
<comment type="caution">
    <text evidence="1">The sequence shown here is derived from an EMBL/GenBank/DDBJ whole genome shotgun (WGS) entry which is preliminary data.</text>
</comment>
<evidence type="ECO:0000313" key="2">
    <source>
        <dbReference type="Proteomes" id="UP001165283"/>
    </source>
</evidence>
<organism evidence="1 2">
    <name type="scientific">Pseudonocardia humida</name>
    <dbReference type="NCBI Taxonomy" id="2800819"/>
    <lineage>
        <taxon>Bacteria</taxon>
        <taxon>Bacillati</taxon>
        <taxon>Actinomycetota</taxon>
        <taxon>Actinomycetes</taxon>
        <taxon>Pseudonocardiales</taxon>
        <taxon>Pseudonocardiaceae</taxon>
        <taxon>Pseudonocardia</taxon>
    </lineage>
</organism>
<dbReference type="RefSeq" id="WP_252442729.1">
    <property type="nucleotide sequence ID" value="NZ_JAGSOV010000056.1"/>
</dbReference>
<dbReference type="EMBL" id="JAGSOV010000056">
    <property type="protein sequence ID" value="MCO1658598.1"/>
    <property type="molecule type" value="Genomic_DNA"/>
</dbReference>